<evidence type="ECO:0000256" key="8">
    <source>
        <dbReference type="ARBA" id="ARBA00023128"/>
    </source>
</evidence>
<comment type="similarity">
    <text evidence="2 11">Belongs to the mitochondrial carrier (TC 2.A.29) family.</text>
</comment>
<keyword evidence="5" id="KW-0677">Repeat</keyword>
<dbReference type="OrthoDB" id="6703404at2759"/>
<dbReference type="InterPro" id="IPR051508">
    <property type="entry name" value="Mito_Carrier_Antiporter"/>
</dbReference>
<evidence type="ECO:0000256" key="3">
    <source>
        <dbReference type="ARBA" id="ARBA00022448"/>
    </source>
</evidence>
<dbReference type="Proteomes" id="UP000186601">
    <property type="component" value="Unassembled WGS sequence"/>
</dbReference>
<evidence type="ECO:0000313" key="13">
    <source>
        <dbReference type="Proteomes" id="UP000186601"/>
    </source>
</evidence>
<keyword evidence="3 11" id="KW-0813">Transport</keyword>
<keyword evidence="6" id="KW-0999">Mitochondrion inner membrane</keyword>
<keyword evidence="8" id="KW-0496">Mitochondrion</keyword>
<keyword evidence="13" id="KW-1185">Reference proteome</keyword>
<keyword evidence="4 10" id="KW-0812">Transmembrane</keyword>
<evidence type="ECO:0000256" key="11">
    <source>
        <dbReference type="RuleBase" id="RU000488"/>
    </source>
</evidence>
<dbReference type="STRING" id="98765.A0A2R6NF98"/>
<dbReference type="InterPro" id="IPR018108">
    <property type="entry name" value="MCP_transmembrane"/>
</dbReference>
<dbReference type="EMBL" id="MLYV02001295">
    <property type="protein sequence ID" value="PSR71055.1"/>
    <property type="molecule type" value="Genomic_DNA"/>
</dbReference>
<protein>
    <submittedName>
        <fullName evidence="12">Uncharacterized protein</fullName>
    </submittedName>
</protein>
<evidence type="ECO:0000256" key="6">
    <source>
        <dbReference type="ARBA" id="ARBA00022792"/>
    </source>
</evidence>
<dbReference type="PROSITE" id="PS50920">
    <property type="entry name" value="SOLCAR"/>
    <property type="match status" value="1"/>
</dbReference>
<evidence type="ECO:0000256" key="9">
    <source>
        <dbReference type="ARBA" id="ARBA00023136"/>
    </source>
</evidence>
<organism evidence="12 13">
    <name type="scientific">Hermanssonia centrifuga</name>
    <dbReference type="NCBI Taxonomy" id="98765"/>
    <lineage>
        <taxon>Eukaryota</taxon>
        <taxon>Fungi</taxon>
        <taxon>Dikarya</taxon>
        <taxon>Basidiomycota</taxon>
        <taxon>Agaricomycotina</taxon>
        <taxon>Agaricomycetes</taxon>
        <taxon>Polyporales</taxon>
        <taxon>Meruliaceae</taxon>
        <taxon>Hermanssonia</taxon>
    </lineage>
</organism>
<dbReference type="AlphaFoldDB" id="A0A2R6NF98"/>
<dbReference type="PANTHER" id="PTHR45928:SF1">
    <property type="entry name" value="RE38146P"/>
    <property type="match status" value="1"/>
</dbReference>
<sequence>MSTETGKKTRPLNTAEGFVLGGLAACVAVTFSNIPDVAKTRMQLQGELAKDGGVRVYKNVVDVLAKTWKNEGLRGLQRGLGPAVRYFTGLVI</sequence>
<evidence type="ECO:0000256" key="1">
    <source>
        <dbReference type="ARBA" id="ARBA00004448"/>
    </source>
</evidence>
<evidence type="ECO:0000256" key="5">
    <source>
        <dbReference type="ARBA" id="ARBA00022737"/>
    </source>
</evidence>
<feature type="repeat" description="Solcar" evidence="10">
    <location>
        <begin position="16"/>
        <end position="92"/>
    </location>
</feature>
<evidence type="ECO:0000256" key="7">
    <source>
        <dbReference type="ARBA" id="ARBA00022989"/>
    </source>
</evidence>
<gene>
    <name evidence="12" type="ORF">PHLCEN_2v13024</name>
</gene>
<dbReference type="Gene3D" id="1.50.40.10">
    <property type="entry name" value="Mitochondrial carrier domain"/>
    <property type="match status" value="1"/>
</dbReference>
<keyword evidence="7" id="KW-1133">Transmembrane helix</keyword>
<proteinExistence type="inferred from homology"/>
<comment type="subcellular location">
    <subcellularLocation>
        <location evidence="1">Mitochondrion inner membrane</location>
        <topology evidence="1">Multi-pass membrane protein</topology>
    </subcellularLocation>
</comment>
<name>A0A2R6NF98_9APHY</name>
<accession>A0A2R6NF98</accession>
<dbReference type="Pfam" id="PF00153">
    <property type="entry name" value="Mito_carr"/>
    <property type="match status" value="1"/>
</dbReference>
<evidence type="ECO:0000256" key="10">
    <source>
        <dbReference type="PROSITE-ProRule" id="PRU00282"/>
    </source>
</evidence>
<dbReference type="SUPFAM" id="SSF103506">
    <property type="entry name" value="Mitochondrial carrier"/>
    <property type="match status" value="1"/>
</dbReference>
<reference evidence="12 13" key="1">
    <citation type="submission" date="2018-02" db="EMBL/GenBank/DDBJ databases">
        <title>Genome sequence of the basidiomycete white-rot fungus Phlebia centrifuga.</title>
        <authorList>
            <person name="Granchi Z."/>
            <person name="Peng M."/>
            <person name="de Vries R.P."/>
            <person name="Hilden K."/>
            <person name="Makela M.R."/>
            <person name="Grigoriev I."/>
            <person name="Riley R."/>
        </authorList>
    </citation>
    <scope>NUCLEOTIDE SEQUENCE [LARGE SCALE GENOMIC DNA]</scope>
    <source>
        <strain evidence="12 13">FBCC195</strain>
    </source>
</reference>
<evidence type="ECO:0000256" key="2">
    <source>
        <dbReference type="ARBA" id="ARBA00006375"/>
    </source>
</evidence>
<keyword evidence="9 10" id="KW-0472">Membrane</keyword>
<dbReference type="PANTHER" id="PTHR45928">
    <property type="entry name" value="RE38146P"/>
    <property type="match status" value="1"/>
</dbReference>
<evidence type="ECO:0000313" key="12">
    <source>
        <dbReference type="EMBL" id="PSR71055.1"/>
    </source>
</evidence>
<comment type="caution">
    <text evidence="12">The sequence shown here is derived from an EMBL/GenBank/DDBJ whole genome shotgun (WGS) entry which is preliminary data.</text>
</comment>
<evidence type="ECO:0000256" key="4">
    <source>
        <dbReference type="ARBA" id="ARBA00022692"/>
    </source>
</evidence>
<dbReference type="InterPro" id="IPR023395">
    <property type="entry name" value="MCP_dom_sf"/>
</dbReference>
<dbReference type="GO" id="GO:0005743">
    <property type="term" value="C:mitochondrial inner membrane"/>
    <property type="evidence" value="ECO:0007669"/>
    <property type="project" value="UniProtKB-SubCell"/>
</dbReference>